<reference evidence="2" key="1">
    <citation type="journal article" date="2020" name="Stud. Mycol.">
        <title>101 Dothideomycetes genomes: a test case for predicting lifestyles and emergence of pathogens.</title>
        <authorList>
            <person name="Haridas S."/>
            <person name="Albert R."/>
            <person name="Binder M."/>
            <person name="Bloem J."/>
            <person name="Labutti K."/>
            <person name="Salamov A."/>
            <person name="Andreopoulos B."/>
            <person name="Baker S."/>
            <person name="Barry K."/>
            <person name="Bills G."/>
            <person name="Bluhm B."/>
            <person name="Cannon C."/>
            <person name="Castanera R."/>
            <person name="Culley D."/>
            <person name="Daum C."/>
            <person name="Ezra D."/>
            <person name="Gonzalez J."/>
            <person name="Henrissat B."/>
            <person name="Kuo A."/>
            <person name="Liang C."/>
            <person name="Lipzen A."/>
            <person name="Lutzoni F."/>
            <person name="Magnuson J."/>
            <person name="Mondo S."/>
            <person name="Nolan M."/>
            <person name="Ohm R."/>
            <person name="Pangilinan J."/>
            <person name="Park H.-J."/>
            <person name="Ramirez L."/>
            <person name="Alfaro M."/>
            <person name="Sun H."/>
            <person name="Tritt A."/>
            <person name="Yoshinaga Y."/>
            <person name="Zwiers L.-H."/>
            <person name="Turgeon B."/>
            <person name="Goodwin S."/>
            <person name="Spatafora J."/>
            <person name="Crous P."/>
            <person name="Grigoriev I."/>
        </authorList>
    </citation>
    <scope>NUCLEOTIDE SEQUENCE</scope>
    <source>
        <strain evidence="2">ATCC 36951</strain>
    </source>
</reference>
<keyword evidence="3" id="KW-1185">Reference proteome</keyword>
<dbReference type="GeneID" id="54560752"/>
<dbReference type="Proteomes" id="UP000799537">
    <property type="component" value="Unassembled WGS sequence"/>
</dbReference>
<name>A0A6A6CGM7_ZASCE</name>
<proteinExistence type="predicted"/>
<dbReference type="EMBL" id="ML993603">
    <property type="protein sequence ID" value="KAF2164576.1"/>
    <property type="molecule type" value="Genomic_DNA"/>
</dbReference>
<evidence type="ECO:0000256" key="1">
    <source>
        <dbReference type="SAM" id="MobiDB-lite"/>
    </source>
</evidence>
<feature type="compositionally biased region" description="Polar residues" evidence="1">
    <location>
        <begin position="72"/>
        <end position="81"/>
    </location>
</feature>
<evidence type="ECO:0000313" key="3">
    <source>
        <dbReference type="Proteomes" id="UP000799537"/>
    </source>
</evidence>
<evidence type="ECO:0000313" key="2">
    <source>
        <dbReference type="EMBL" id="KAF2164576.1"/>
    </source>
</evidence>
<accession>A0A6A6CGM7</accession>
<organism evidence="2 3">
    <name type="scientific">Zasmidium cellare ATCC 36951</name>
    <dbReference type="NCBI Taxonomy" id="1080233"/>
    <lineage>
        <taxon>Eukaryota</taxon>
        <taxon>Fungi</taxon>
        <taxon>Dikarya</taxon>
        <taxon>Ascomycota</taxon>
        <taxon>Pezizomycotina</taxon>
        <taxon>Dothideomycetes</taxon>
        <taxon>Dothideomycetidae</taxon>
        <taxon>Mycosphaerellales</taxon>
        <taxon>Mycosphaerellaceae</taxon>
        <taxon>Zasmidium</taxon>
    </lineage>
</organism>
<protein>
    <submittedName>
        <fullName evidence="2">Uncharacterized protein</fullName>
    </submittedName>
</protein>
<dbReference type="AlphaFoldDB" id="A0A6A6CGM7"/>
<dbReference type="RefSeq" id="XP_033665465.1">
    <property type="nucleotide sequence ID" value="XM_033807480.1"/>
</dbReference>
<gene>
    <name evidence="2" type="ORF">M409DRAFT_24972</name>
</gene>
<feature type="region of interest" description="Disordered" evidence="1">
    <location>
        <begin position="1"/>
        <end position="97"/>
    </location>
</feature>
<sequence>MSQESDGDDGWNGRDAPGLDLIDRRADPAMVATLRAGEVARARRGYSPEASRSGEDFSTSNATAAMREPQPEDSQQMTHTTIQREEAKGSTAISKSTQKLKGLFRRLFKSEPQ</sequence>